<evidence type="ECO:0000313" key="2">
    <source>
        <dbReference type="EMBL" id="MDA0183694.1"/>
    </source>
</evidence>
<dbReference type="InterPro" id="IPR011009">
    <property type="entry name" value="Kinase-like_dom_sf"/>
</dbReference>
<dbReference type="RefSeq" id="WP_270028108.1">
    <property type="nucleotide sequence ID" value="NZ_JAPDDP010000058.1"/>
</dbReference>
<dbReference type="Gene3D" id="3.90.1200.10">
    <property type="match status" value="1"/>
</dbReference>
<name>A0A9X3S9S3_9ACTN</name>
<dbReference type="EMBL" id="JAPDDP010000058">
    <property type="protein sequence ID" value="MDA0183694.1"/>
    <property type="molecule type" value="Genomic_DNA"/>
</dbReference>
<dbReference type="PANTHER" id="PTHR21310">
    <property type="entry name" value="AMINOGLYCOSIDE PHOSPHOTRANSFERASE-RELATED-RELATED"/>
    <property type="match status" value="1"/>
</dbReference>
<proteinExistence type="predicted"/>
<comment type="caution">
    <text evidence="2">The sequence shown here is derived from an EMBL/GenBank/DDBJ whole genome shotgun (WGS) entry which is preliminary data.</text>
</comment>
<dbReference type="Pfam" id="PF01636">
    <property type="entry name" value="APH"/>
    <property type="match status" value="1"/>
</dbReference>
<dbReference type="SUPFAM" id="SSF56112">
    <property type="entry name" value="Protein kinase-like (PK-like)"/>
    <property type="match status" value="1"/>
</dbReference>
<organism evidence="2 3">
    <name type="scientific">Solirubrobacter phytolaccae</name>
    <dbReference type="NCBI Taxonomy" id="1404360"/>
    <lineage>
        <taxon>Bacteria</taxon>
        <taxon>Bacillati</taxon>
        <taxon>Actinomycetota</taxon>
        <taxon>Thermoleophilia</taxon>
        <taxon>Solirubrobacterales</taxon>
        <taxon>Solirubrobacteraceae</taxon>
        <taxon>Solirubrobacter</taxon>
    </lineage>
</organism>
<evidence type="ECO:0000259" key="1">
    <source>
        <dbReference type="Pfam" id="PF01636"/>
    </source>
</evidence>
<dbReference type="AlphaFoldDB" id="A0A9X3S9S3"/>
<keyword evidence="3" id="KW-1185">Reference proteome</keyword>
<dbReference type="Gene3D" id="3.30.200.20">
    <property type="entry name" value="Phosphorylase Kinase, domain 1"/>
    <property type="match status" value="1"/>
</dbReference>
<dbReference type="Proteomes" id="UP001147653">
    <property type="component" value="Unassembled WGS sequence"/>
</dbReference>
<accession>A0A9X3S9S3</accession>
<sequence>MREHFEVIRRLVGEVPVTPLATGLDHRVYAVGDGLVARFGPGAGEEAALLAAVAPRVPLPVPVPLAVDAAAGCLVLPRVCGVSLLERPSPERGRFASAMADFVAAVHVLQWPAPLDETPPSAWLAEARETWPRVRDLVPGWVEAFLENDAPASVAPCFIHGDLGAEHVFVDGDEITGVIDWGDAALGDPAVDHGRLMRDFDLDFGERARFYAICTALEDVAYGREPYVTNAVAALERLART</sequence>
<gene>
    <name evidence="2" type="ORF">OJ997_25520</name>
</gene>
<protein>
    <submittedName>
        <fullName evidence="2">Aminoglycoside phosphotransferase family protein</fullName>
    </submittedName>
</protein>
<reference evidence="2" key="1">
    <citation type="submission" date="2022-10" db="EMBL/GenBank/DDBJ databases">
        <title>The WGS of Solirubrobacter phytolaccae KCTC 29190.</title>
        <authorList>
            <person name="Jiang Z."/>
        </authorList>
    </citation>
    <scope>NUCLEOTIDE SEQUENCE</scope>
    <source>
        <strain evidence="2">KCTC 29190</strain>
    </source>
</reference>
<feature type="domain" description="Aminoglycoside phosphotransferase" evidence="1">
    <location>
        <begin position="17"/>
        <end position="208"/>
    </location>
</feature>
<dbReference type="InterPro" id="IPR002575">
    <property type="entry name" value="Aminoglycoside_PTrfase"/>
</dbReference>
<evidence type="ECO:0000313" key="3">
    <source>
        <dbReference type="Proteomes" id="UP001147653"/>
    </source>
</evidence>
<dbReference type="PANTHER" id="PTHR21310:SF15">
    <property type="entry name" value="AMINOGLYCOSIDE PHOSPHOTRANSFERASE DOMAIN-CONTAINING PROTEIN"/>
    <property type="match status" value="1"/>
</dbReference>
<dbReference type="InterPro" id="IPR051678">
    <property type="entry name" value="AGP_Transferase"/>
</dbReference>